<dbReference type="PANTHER" id="PTHR45920:SF2">
    <property type="entry name" value="FH1_FH2 DOMAIN-CONTAINING PROTEIN 1"/>
    <property type="match status" value="1"/>
</dbReference>
<dbReference type="PROSITE" id="PS51444">
    <property type="entry name" value="FH2"/>
    <property type="match status" value="1"/>
</dbReference>
<dbReference type="PANTHER" id="PTHR45920">
    <property type="entry name" value="FORMIN HOMOLOGY 2 DOMAIN CONTAINING, ISOFORM I"/>
    <property type="match status" value="1"/>
</dbReference>
<protein>
    <submittedName>
        <fullName evidence="3">FH1/FH2 domain-containing protein 1-like</fullName>
    </submittedName>
</protein>
<keyword evidence="4" id="KW-1185">Reference proteome</keyword>
<evidence type="ECO:0000259" key="2">
    <source>
        <dbReference type="PROSITE" id="PS51444"/>
    </source>
</evidence>
<organism evidence="3 4">
    <name type="scientific">Huso huso</name>
    <name type="common">Beluga</name>
    <name type="synonym">Acipenser huso</name>
    <dbReference type="NCBI Taxonomy" id="61971"/>
    <lineage>
        <taxon>Eukaryota</taxon>
        <taxon>Metazoa</taxon>
        <taxon>Chordata</taxon>
        <taxon>Craniata</taxon>
        <taxon>Vertebrata</taxon>
        <taxon>Euteleostomi</taxon>
        <taxon>Actinopterygii</taxon>
        <taxon>Chondrostei</taxon>
        <taxon>Acipenseriformes</taxon>
        <taxon>Acipenseridae</taxon>
        <taxon>Huso</taxon>
    </lineage>
</organism>
<accession>A0ABR0Y4V9</accession>
<dbReference type="Proteomes" id="UP001369086">
    <property type="component" value="Unassembled WGS sequence"/>
</dbReference>
<feature type="compositionally biased region" description="Pro residues" evidence="1">
    <location>
        <begin position="86"/>
        <end position="100"/>
    </location>
</feature>
<gene>
    <name evidence="3" type="ORF">HHUSO_G34628</name>
</gene>
<evidence type="ECO:0000313" key="4">
    <source>
        <dbReference type="Proteomes" id="UP001369086"/>
    </source>
</evidence>
<dbReference type="InterPro" id="IPR042201">
    <property type="entry name" value="FH2_Formin_sf"/>
</dbReference>
<feature type="compositionally biased region" description="Acidic residues" evidence="1">
    <location>
        <begin position="55"/>
        <end position="70"/>
    </location>
</feature>
<dbReference type="SMART" id="SM00498">
    <property type="entry name" value="FH2"/>
    <property type="match status" value="1"/>
</dbReference>
<name>A0ABR0Y4V9_HUSHU</name>
<comment type="caution">
    <text evidence="3">The sequence shown here is derived from an EMBL/GenBank/DDBJ whole genome shotgun (WGS) entry which is preliminary data.</text>
</comment>
<feature type="domain" description="FH2" evidence="2">
    <location>
        <begin position="106"/>
        <end position="500"/>
    </location>
</feature>
<dbReference type="EMBL" id="JAHFZB010000048">
    <property type="protein sequence ID" value="KAK6467634.1"/>
    <property type="molecule type" value="Genomic_DNA"/>
</dbReference>
<evidence type="ECO:0000313" key="3">
    <source>
        <dbReference type="EMBL" id="KAK6467634.1"/>
    </source>
</evidence>
<feature type="region of interest" description="Disordered" evidence="1">
    <location>
        <begin position="55"/>
        <end position="113"/>
    </location>
</feature>
<sequence>MKQGVTCWPCTKGGESYVSECPSPSYKASLDESWDVLLKNTPHLRLNTLDFSDLWDDEEPGLDSNEEGDVASEVSESPMGWANTMAPPPPLPPPPPPPCPMTAAKDSGATPTKGRTLRLHWSELCDLPTLPKVSRFGSQTIWATLEPVNVDTNQLQYLFESKSGGLAAFKCKASAGQKQLNVLELKRSNIINILLSSLPPPHIIKEAVVNMDQSVLDREDLQKLVSLIPSEEELLLIKEAQKKNPSLTLGSAEQSLLILGSVPHLSARLELWAFMLDYENQEREIAEPLFNLKLAMEQLVGNKTFRCILATVLAIGNFLNGCKAKGFELGYLEKLPEVRDTVSRQPLLHHTCTILLESFPETTDLHSEIPALTKSARVDFSQLHSNLEQLEARCKASWEHLKVIGRREGGGRLKSQLGSFMKDSTQRVSILRAVYRRVINRFHSFLLFLGYPRSAVREMNVGRFCKTVSDFALEYRTSRAHILQRKERHREREVRGIGER</sequence>
<dbReference type="Pfam" id="PF02181">
    <property type="entry name" value="FH2"/>
    <property type="match status" value="1"/>
</dbReference>
<dbReference type="Gene3D" id="1.20.58.2220">
    <property type="entry name" value="Formin, FH2 domain"/>
    <property type="match status" value="1"/>
</dbReference>
<proteinExistence type="predicted"/>
<dbReference type="SUPFAM" id="SSF101447">
    <property type="entry name" value="Formin homology 2 domain (FH2 domain)"/>
    <property type="match status" value="1"/>
</dbReference>
<reference evidence="3 4" key="1">
    <citation type="submission" date="2021-05" db="EMBL/GenBank/DDBJ databases">
        <authorList>
            <person name="Zahm M."/>
            <person name="Klopp C."/>
            <person name="Cabau C."/>
            <person name="Kuhl H."/>
            <person name="Suciu R."/>
            <person name="Ciorpac M."/>
            <person name="Holostenco D."/>
            <person name="Gessner J."/>
            <person name="Wuertz S."/>
            <person name="Hohne C."/>
            <person name="Stock M."/>
            <person name="Gislard M."/>
            <person name="Lluch J."/>
            <person name="Milhes M."/>
            <person name="Lampietro C."/>
            <person name="Lopez Roques C."/>
            <person name="Donnadieu C."/>
            <person name="Du K."/>
            <person name="Schartl M."/>
            <person name="Guiguen Y."/>
        </authorList>
    </citation>
    <scope>NUCLEOTIDE SEQUENCE [LARGE SCALE GENOMIC DNA]</scope>
    <source>
        <strain evidence="3">Hh-F2</strain>
        <tissue evidence="3">Blood</tissue>
    </source>
</reference>
<dbReference type="InterPro" id="IPR015425">
    <property type="entry name" value="FH2_Formin"/>
</dbReference>
<evidence type="ECO:0000256" key="1">
    <source>
        <dbReference type="SAM" id="MobiDB-lite"/>
    </source>
</evidence>